<dbReference type="RefSeq" id="XP_005842239.1">
    <property type="nucleotide sequence ID" value="XM_005842182.1"/>
</dbReference>
<feature type="region of interest" description="Disordered" evidence="1">
    <location>
        <begin position="1"/>
        <end position="27"/>
    </location>
</feature>
<dbReference type="KEGG" id="gtt:GUITHDRAFT_149742"/>
<evidence type="ECO:0000256" key="1">
    <source>
        <dbReference type="SAM" id="MobiDB-lite"/>
    </source>
</evidence>
<protein>
    <submittedName>
        <fullName evidence="2 3">Uncharacterized protein</fullName>
    </submittedName>
</protein>
<evidence type="ECO:0000313" key="4">
    <source>
        <dbReference type="Proteomes" id="UP000011087"/>
    </source>
</evidence>
<name>L1K3T9_GUITC</name>
<sequence>MTVGVSPRVGTHGEESWQVSQQGGGWGQGLMSSKVTVWEENGTRSMISACGFNTLRQILPPVTVAVPSELAGQRGDRHA</sequence>
<evidence type="ECO:0000313" key="2">
    <source>
        <dbReference type="EMBL" id="EKX55259.1"/>
    </source>
</evidence>
<evidence type="ECO:0000313" key="3">
    <source>
        <dbReference type="EnsemblProtists" id="EKX55259"/>
    </source>
</evidence>
<dbReference type="Proteomes" id="UP000011087">
    <property type="component" value="Unassembled WGS sequence"/>
</dbReference>
<accession>L1K3T9</accession>
<dbReference type="GeneID" id="17311931"/>
<proteinExistence type="predicted"/>
<keyword evidence="4" id="KW-1185">Reference proteome</keyword>
<dbReference type="HOGENOM" id="CLU_2611091_0_0_1"/>
<reference evidence="4" key="2">
    <citation type="submission" date="2012-11" db="EMBL/GenBank/DDBJ databases">
        <authorList>
            <person name="Kuo A."/>
            <person name="Curtis B.A."/>
            <person name="Tanifuji G."/>
            <person name="Burki F."/>
            <person name="Gruber A."/>
            <person name="Irimia M."/>
            <person name="Maruyama S."/>
            <person name="Arias M.C."/>
            <person name="Ball S.G."/>
            <person name="Gile G.H."/>
            <person name="Hirakawa Y."/>
            <person name="Hopkins J.F."/>
            <person name="Rensing S.A."/>
            <person name="Schmutz J."/>
            <person name="Symeonidi A."/>
            <person name="Elias M."/>
            <person name="Eveleigh R.J."/>
            <person name="Herman E.K."/>
            <person name="Klute M.J."/>
            <person name="Nakayama T."/>
            <person name="Obornik M."/>
            <person name="Reyes-Prieto A."/>
            <person name="Armbrust E.V."/>
            <person name="Aves S.J."/>
            <person name="Beiko R.G."/>
            <person name="Coutinho P."/>
            <person name="Dacks J.B."/>
            <person name="Durnford D.G."/>
            <person name="Fast N.M."/>
            <person name="Green B.R."/>
            <person name="Grisdale C."/>
            <person name="Hempe F."/>
            <person name="Henrissat B."/>
            <person name="Hoppner M.P."/>
            <person name="Ishida K.-I."/>
            <person name="Kim E."/>
            <person name="Koreny L."/>
            <person name="Kroth P.G."/>
            <person name="Liu Y."/>
            <person name="Malik S.-B."/>
            <person name="Maier U.G."/>
            <person name="McRose D."/>
            <person name="Mock T."/>
            <person name="Neilson J.A."/>
            <person name="Onodera N.T."/>
            <person name="Poole A.M."/>
            <person name="Pritham E.J."/>
            <person name="Richards T.A."/>
            <person name="Rocap G."/>
            <person name="Roy S.W."/>
            <person name="Sarai C."/>
            <person name="Schaack S."/>
            <person name="Shirato S."/>
            <person name="Slamovits C.H."/>
            <person name="Spencer D.F."/>
            <person name="Suzuki S."/>
            <person name="Worden A.Z."/>
            <person name="Zauner S."/>
            <person name="Barry K."/>
            <person name="Bell C."/>
            <person name="Bharti A.K."/>
            <person name="Crow J.A."/>
            <person name="Grimwood J."/>
            <person name="Kramer R."/>
            <person name="Lindquist E."/>
            <person name="Lucas S."/>
            <person name="Salamov A."/>
            <person name="McFadden G.I."/>
            <person name="Lane C.E."/>
            <person name="Keeling P.J."/>
            <person name="Gray M.W."/>
            <person name="Grigoriev I.V."/>
            <person name="Archibald J.M."/>
        </authorList>
    </citation>
    <scope>NUCLEOTIDE SEQUENCE</scope>
    <source>
        <strain evidence="4">CCMP2712</strain>
    </source>
</reference>
<dbReference type="AlphaFoldDB" id="L1K3T9"/>
<dbReference type="PaxDb" id="55529-EKX55259"/>
<dbReference type="EnsemblProtists" id="EKX55259">
    <property type="protein sequence ID" value="EKX55259"/>
    <property type="gene ID" value="GUITHDRAFT_149742"/>
</dbReference>
<reference evidence="2 4" key="1">
    <citation type="journal article" date="2012" name="Nature">
        <title>Algal genomes reveal evolutionary mosaicism and the fate of nucleomorphs.</title>
        <authorList>
            <consortium name="DOE Joint Genome Institute"/>
            <person name="Curtis B.A."/>
            <person name="Tanifuji G."/>
            <person name="Burki F."/>
            <person name="Gruber A."/>
            <person name="Irimia M."/>
            <person name="Maruyama S."/>
            <person name="Arias M.C."/>
            <person name="Ball S.G."/>
            <person name="Gile G.H."/>
            <person name="Hirakawa Y."/>
            <person name="Hopkins J.F."/>
            <person name="Kuo A."/>
            <person name="Rensing S.A."/>
            <person name="Schmutz J."/>
            <person name="Symeonidi A."/>
            <person name="Elias M."/>
            <person name="Eveleigh R.J."/>
            <person name="Herman E.K."/>
            <person name="Klute M.J."/>
            <person name="Nakayama T."/>
            <person name="Obornik M."/>
            <person name="Reyes-Prieto A."/>
            <person name="Armbrust E.V."/>
            <person name="Aves S.J."/>
            <person name="Beiko R.G."/>
            <person name="Coutinho P."/>
            <person name="Dacks J.B."/>
            <person name="Durnford D.G."/>
            <person name="Fast N.M."/>
            <person name="Green B.R."/>
            <person name="Grisdale C.J."/>
            <person name="Hempel F."/>
            <person name="Henrissat B."/>
            <person name="Hoppner M.P."/>
            <person name="Ishida K."/>
            <person name="Kim E."/>
            <person name="Koreny L."/>
            <person name="Kroth P.G."/>
            <person name="Liu Y."/>
            <person name="Malik S.B."/>
            <person name="Maier U.G."/>
            <person name="McRose D."/>
            <person name="Mock T."/>
            <person name="Neilson J.A."/>
            <person name="Onodera N.T."/>
            <person name="Poole A.M."/>
            <person name="Pritham E.J."/>
            <person name="Richards T.A."/>
            <person name="Rocap G."/>
            <person name="Roy S.W."/>
            <person name="Sarai C."/>
            <person name="Schaack S."/>
            <person name="Shirato S."/>
            <person name="Slamovits C.H."/>
            <person name="Spencer D.F."/>
            <person name="Suzuki S."/>
            <person name="Worden A.Z."/>
            <person name="Zauner S."/>
            <person name="Barry K."/>
            <person name="Bell C."/>
            <person name="Bharti A.K."/>
            <person name="Crow J.A."/>
            <person name="Grimwood J."/>
            <person name="Kramer R."/>
            <person name="Lindquist E."/>
            <person name="Lucas S."/>
            <person name="Salamov A."/>
            <person name="McFadden G.I."/>
            <person name="Lane C.E."/>
            <person name="Keeling P.J."/>
            <person name="Gray M.W."/>
            <person name="Grigoriev I.V."/>
            <person name="Archibald J.M."/>
        </authorList>
    </citation>
    <scope>NUCLEOTIDE SEQUENCE</scope>
    <source>
        <strain evidence="2 4">CCMP2712</strain>
    </source>
</reference>
<organism evidence="2">
    <name type="scientific">Guillardia theta (strain CCMP2712)</name>
    <name type="common">Cryptophyte</name>
    <dbReference type="NCBI Taxonomy" id="905079"/>
    <lineage>
        <taxon>Eukaryota</taxon>
        <taxon>Cryptophyceae</taxon>
        <taxon>Pyrenomonadales</taxon>
        <taxon>Geminigeraceae</taxon>
        <taxon>Guillardia</taxon>
    </lineage>
</organism>
<reference evidence="3" key="3">
    <citation type="submission" date="2016-03" db="UniProtKB">
        <authorList>
            <consortium name="EnsemblProtists"/>
        </authorList>
    </citation>
    <scope>IDENTIFICATION</scope>
</reference>
<dbReference type="EMBL" id="JH992965">
    <property type="protein sequence ID" value="EKX55259.1"/>
    <property type="molecule type" value="Genomic_DNA"/>
</dbReference>
<gene>
    <name evidence="2" type="ORF">GUITHDRAFT_149742</name>
</gene>